<comment type="caution">
    <text evidence="1">The sequence shown here is derived from an EMBL/GenBank/DDBJ whole genome shotgun (WGS) entry which is preliminary data.</text>
</comment>
<dbReference type="RefSeq" id="WP_009194841.1">
    <property type="nucleotide sequence ID" value="NZ_AODQ01000026.1"/>
</dbReference>
<evidence type="ECO:0008006" key="3">
    <source>
        <dbReference type="Google" id="ProtNLM"/>
    </source>
</evidence>
<gene>
    <name evidence="1" type="ORF">ADICEAN_01441</name>
</gene>
<accession>M7NYF5</accession>
<dbReference type="PROSITE" id="PS51257">
    <property type="entry name" value="PROKAR_LIPOPROTEIN"/>
    <property type="match status" value="1"/>
</dbReference>
<keyword evidence="2" id="KW-1185">Reference proteome</keyword>
<dbReference type="AlphaFoldDB" id="M7NYF5"/>
<organism evidence="1 2">
    <name type="scientific">Cesiribacter andamanensis AMV16</name>
    <dbReference type="NCBI Taxonomy" id="1279009"/>
    <lineage>
        <taxon>Bacteria</taxon>
        <taxon>Pseudomonadati</taxon>
        <taxon>Bacteroidota</taxon>
        <taxon>Cytophagia</taxon>
        <taxon>Cytophagales</taxon>
        <taxon>Cesiribacteraceae</taxon>
        <taxon>Cesiribacter</taxon>
    </lineage>
</organism>
<protein>
    <recommendedName>
        <fullName evidence="3">Lipoprotein</fullName>
    </recommendedName>
</protein>
<reference evidence="1 2" key="1">
    <citation type="journal article" date="2013" name="Genome Announc.">
        <title>Draft Genome Sequence of Cesiribacter andamanensis Strain AMV16T, Isolated from a Soil Sample from a Mud Volcano in the Andaman Islands, India.</title>
        <authorList>
            <person name="Shivaji S."/>
            <person name="Ara S."/>
            <person name="Begum Z."/>
            <person name="Srinivas T.N."/>
            <person name="Singh A."/>
            <person name="Kumar Pinnaka A."/>
        </authorList>
    </citation>
    <scope>NUCLEOTIDE SEQUENCE [LARGE SCALE GENOMIC DNA]</scope>
    <source>
        <strain evidence="1 2">AMV16</strain>
    </source>
</reference>
<sequence>MRSPTHGLFILLQLIIGLSIIGCSPMTKIPAALAPKEAISIPFSVTAISLLDSRPDTASAEMKLPLISARQREWIIKPGITESQKQQAFLQIQNASREDRLQTHAVLEILDGYYKVEGNSHSVSEHTHFRCKLHLIDPATGNTWFAIAETSYVHQTINATEKHAKMLYEATILKCVSVALQYLAETPPPLCLRAGCRRGV</sequence>
<name>M7NYF5_9BACT</name>
<dbReference type="Proteomes" id="UP000011910">
    <property type="component" value="Unassembled WGS sequence"/>
</dbReference>
<evidence type="ECO:0000313" key="1">
    <source>
        <dbReference type="EMBL" id="EMR03419.1"/>
    </source>
</evidence>
<proteinExistence type="predicted"/>
<dbReference type="EMBL" id="AODQ01000026">
    <property type="protein sequence ID" value="EMR03419.1"/>
    <property type="molecule type" value="Genomic_DNA"/>
</dbReference>
<dbReference type="STRING" id="1279009.ADICEAN_01441"/>
<evidence type="ECO:0000313" key="2">
    <source>
        <dbReference type="Proteomes" id="UP000011910"/>
    </source>
</evidence>